<keyword evidence="6" id="KW-1185">Reference proteome</keyword>
<reference evidence="5" key="1">
    <citation type="journal article" date="2020" name="Stud. Mycol.">
        <title>101 Dothideomycetes genomes: a test case for predicting lifestyles and emergence of pathogens.</title>
        <authorList>
            <person name="Haridas S."/>
            <person name="Albert R."/>
            <person name="Binder M."/>
            <person name="Bloem J."/>
            <person name="Labutti K."/>
            <person name="Salamov A."/>
            <person name="Andreopoulos B."/>
            <person name="Baker S."/>
            <person name="Barry K."/>
            <person name="Bills G."/>
            <person name="Bluhm B."/>
            <person name="Cannon C."/>
            <person name="Castanera R."/>
            <person name="Culley D."/>
            <person name="Daum C."/>
            <person name="Ezra D."/>
            <person name="Gonzalez J."/>
            <person name="Henrissat B."/>
            <person name="Kuo A."/>
            <person name="Liang C."/>
            <person name="Lipzen A."/>
            <person name="Lutzoni F."/>
            <person name="Magnuson J."/>
            <person name="Mondo S."/>
            <person name="Nolan M."/>
            <person name="Ohm R."/>
            <person name="Pangilinan J."/>
            <person name="Park H.-J."/>
            <person name="Ramirez L."/>
            <person name="Alfaro M."/>
            <person name="Sun H."/>
            <person name="Tritt A."/>
            <person name="Yoshinaga Y."/>
            <person name="Zwiers L.-H."/>
            <person name="Turgeon B."/>
            <person name="Goodwin S."/>
            <person name="Spatafora J."/>
            <person name="Crous P."/>
            <person name="Grigoriev I."/>
        </authorList>
    </citation>
    <scope>NUCLEOTIDE SEQUENCE</scope>
    <source>
        <strain evidence="5">CBS 130266</strain>
    </source>
</reference>
<dbReference type="PANTHER" id="PTHR37015:SF2">
    <property type="entry name" value="REVERSE TRANSCRIPTASE DOMAIN-CONTAINING PROTEIN"/>
    <property type="match status" value="1"/>
</dbReference>
<protein>
    <recommendedName>
        <fullName evidence="7">Reverse transcriptase domain-containing protein</fullName>
    </recommendedName>
</protein>
<name>A0A9P4NZS3_9PEZI</name>
<dbReference type="GO" id="GO:0030527">
    <property type="term" value="F:structural constituent of chromatin"/>
    <property type="evidence" value="ECO:0007669"/>
    <property type="project" value="InterPro"/>
</dbReference>
<keyword evidence="3" id="KW-0544">Nucleosome core</keyword>
<evidence type="ECO:0000256" key="3">
    <source>
        <dbReference type="ARBA" id="ARBA00023269"/>
    </source>
</evidence>
<feature type="region of interest" description="Disordered" evidence="4">
    <location>
        <begin position="386"/>
        <end position="463"/>
    </location>
</feature>
<dbReference type="OrthoDB" id="74545at2759"/>
<evidence type="ECO:0000256" key="4">
    <source>
        <dbReference type="SAM" id="MobiDB-lite"/>
    </source>
</evidence>
<proteinExistence type="predicted"/>
<organism evidence="5 6">
    <name type="scientific">Tothia fuscella</name>
    <dbReference type="NCBI Taxonomy" id="1048955"/>
    <lineage>
        <taxon>Eukaryota</taxon>
        <taxon>Fungi</taxon>
        <taxon>Dikarya</taxon>
        <taxon>Ascomycota</taxon>
        <taxon>Pezizomycotina</taxon>
        <taxon>Dothideomycetes</taxon>
        <taxon>Pleosporomycetidae</taxon>
        <taxon>Venturiales</taxon>
        <taxon>Cylindrosympodiaceae</taxon>
        <taxon>Tothia</taxon>
    </lineage>
</organism>
<dbReference type="CDD" id="cd01709">
    <property type="entry name" value="RT_like_1"/>
    <property type="match status" value="1"/>
</dbReference>
<dbReference type="AlphaFoldDB" id="A0A9P4NZS3"/>
<evidence type="ECO:0008006" key="7">
    <source>
        <dbReference type="Google" id="ProtNLM"/>
    </source>
</evidence>
<evidence type="ECO:0000256" key="1">
    <source>
        <dbReference type="ARBA" id="ARBA00004286"/>
    </source>
</evidence>
<sequence length="952" mass="108030">MSSSGSLLSDTLRSTTTTKLEELSKTSTRFGENHSALLAALQQEHEPIERVFILVDGCKPGQSKDRNARLGPIVSGSTNNPRLETDLKNIERFLEQARYDPSISSKLFQEWENTLLQHLSVQSARLRYGKLYGQLVEEWLKSEEKPVKPSGDDVDMAEAFEEIPSAKRLESRAEWEKVVFEPANLDVDGLKKYLETLTGKNDGQRKDVFRAFQALQTQTGEFEARLSRPRQFDNRSLRWTIKGLLGSDLLTDDKRAALKDFAENSIILSEIADVLNMRMSAIAGWSWGGDVSVEQRRQLNGTYNIHLHEDLLQAIFLQLIGVQWAVFFKEAFKDLRRKREVCKLPGAEVFIIDRKRREYYLGPQITAGSLQSKRRRMHRRQYFMSQLVDNDSGRAKQTARKSTGGKAPRKQLASMAARSSAPAAYDPAAFDSQSHKRKRVTTKDDEDSETEDENDSIDDSKHPMEAKQTLLHCLSTEVAINTRIHGEITAIRSVFEGWNPLLPHATIPTVMKFFGVSDTWLSFFTKFLEAPPKFVDEEASATRIRKRGTPGSHILSDVFGEAVLFWLDFSVNQNTAGALLYRMCDDFWFWSPDHEKCVKAWKAVTDFTEVMGVSLSSSKTGAVRVSKNSHATTKLDPSLPQGQGVRWGFLYLDSKTGRFEIDQDSIDKHIEELRRQLQGKKCVFSWIQAWNTSAATFFTNNFGKAANCFGKERVDKMLATHAYVHRAIFASEDGLMGGSVVEYLKKILLERFGIKDIPDGFFFFPTELGGLDLRSPFVPLMQIRNDVLTSTTVLLDGFEEAEERAYRDAKRAFEKGDIADQRYDLHDPGWTPAKNKNEFMPFDEFTRYREAFVYCYDQELADVFDKLLQRPSEQYIVSTSKVVNGVNALSGQGKLNGITGNWYGIDAYWKWIAQMYGPEIIDTFGGMNIVDPGSLPIGMVSLFRGKRVGWND</sequence>
<evidence type="ECO:0000313" key="5">
    <source>
        <dbReference type="EMBL" id="KAF2434652.1"/>
    </source>
</evidence>
<comment type="subcellular location">
    <subcellularLocation>
        <location evidence="1">Chromosome</location>
    </subcellularLocation>
</comment>
<gene>
    <name evidence="5" type="ORF">EJ08DRAFT_668160</name>
</gene>
<dbReference type="PROSITE" id="PS00322">
    <property type="entry name" value="HISTONE_H3_1"/>
    <property type="match status" value="1"/>
</dbReference>
<dbReference type="EMBL" id="MU007015">
    <property type="protein sequence ID" value="KAF2434652.1"/>
    <property type="molecule type" value="Genomic_DNA"/>
</dbReference>
<evidence type="ECO:0000313" key="6">
    <source>
        <dbReference type="Proteomes" id="UP000800235"/>
    </source>
</evidence>
<dbReference type="Proteomes" id="UP000800235">
    <property type="component" value="Unassembled WGS sequence"/>
</dbReference>
<dbReference type="PRINTS" id="PR00622">
    <property type="entry name" value="HISTONEH3"/>
</dbReference>
<dbReference type="GO" id="GO:0003677">
    <property type="term" value="F:DNA binding"/>
    <property type="evidence" value="ECO:0007669"/>
    <property type="project" value="InterPro"/>
</dbReference>
<dbReference type="GO" id="GO:0000786">
    <property type="term" value="C:nucleosome"/>
    <property type="evidence" value="ECO:0007669"/>
    <property type="project" value="UniProtKB-KW"/>
</dbReference>
<dbReference type="PANTHER" id="PTHR37015">
    <property type="entry name" value="REVERSE TRANSCRIPTASE DOMAIN-CONTAINING PROTEIN"/>
    <property type="match status" value="1"/>
</dbReference>
<evidence type="ECO:0000256" key="2">
    <source>
        <dbReference type="ARBA" id="ARBA00022454"/>
    </source>
</evidence>
<keyword evidence="3" id="KW-0238">DNA-binding</keyword>
<accession>A0A9P4NZS3</accession>
<comment type="caution">
    <text evidence="5">The sequence shown here is derived from an EMBL/GenBank/DDBJ whole genome shotgun (WGS) entry which is preliminary data.</text>
</comment>
<keyword evidence="2" id="KW-0158">Chromosome</keyword>
<dbReference type="InterPro" id="IPR000164">
    <property type="entry name" value="Histone_H3/CENP-A"/>
</dbReference>
<feature type="compositionally biased region" description="Acidic residues" evidence="4">
    <location>
        <begin position="444"/>
        <end position="457"/>
    </location>
</feature>
<feature type="compositionally biased region" description="Low complexity" evidence="4">
    <location>
        <begin position="413"/>
        <end position="432"/>
    </location>
</feature>